<dbReference type="AlphaFoldDB" id="A0A9D1G959"/>
<gene>
    <name evidence="3" type="ORF">IAB59_00105</name>
</gene>
<reference evidence="3" key="2">
    <citation type="journal article" date="2021" name="PeerJ">
        <title>Extensive microbial diversity within the chicken gut microbiome revealed by metagenomics and culture.</title>
        <authorList>
            <person name="Gilroy R."/>
            <person name="Ravi A."/>
            <person name="Getino M."/>
            <person name="Pursley I."/>
            <person name="Horton D.L."/>
            <person name="Alikhan N.F."/>
            <person name="Baker D."/>
            <person name="Gharbi K."/>
            <person name="Hall N."/>
            <person name="Watson M."/>
            <person name="Adriaenssens E.M."/>
            <person name="Foster-Nyarko E."/>
            <person name="Jarju S."/>
            <person name="Secka A."/>
            <person name="Antonio M."/>
            <person name="Oren A."/>
            <person name="Chaudhuri R.R."/>
            <person name="La Ragione R."/>
            <person name="Hildebrand F."/>
            <person name="Pallen M.J."/>
        </authorList>
    </citation>
    <scope>NUCLEOTIDE SEQUENCE</scope>
    <source>
        <strain evidence="3">CHK195-26880</strain>
    </source>
</reference>
<dbReference type="EMBL" id="DVKQ01000002">
    <property type="protein sequence ID" value="HIT36872.1"/>
    <property type="molecule type" value="Genomic_DNA"/>
</dbReference>
<proteinExistence type="predicted"/>
<protein>
    <submittedName>
        <fullName evidence="3">Uncharacterized protein</fullName>
    </submittedName>
</protein>
<evidence type="ECO:0000313" key="3">
    <source>
        <dbReference type="EMBL" id="HIT36872.1"/>
    </source>
</evidence>
<accession>A0A9D1G959</accession>
<dbReference type="Proteomes" id="UP000886833">
    <property type="component" value="Unassembled WGS sequence"/>
</dbReference>
<evidence type="ECO:0000256" key="1">
    <source>
        <dbReference type="SAM" id="Coils"/>
    </source>
</evidence>
<keyword evidence="2" id="KW-0812">Transmembrane</keyword>
<sequence>MTESQKMLEILHENKRRVREENLNKKKESKIDTILSYIVLFGGATIFSLGIMTLISVIENLPL</sequence>
<keyword evidence="2" id="KW-1133">Transmembrane helix</keyword>
<comment type="caution">
    <text evidence="3">The sequence shown here is derived from an EMBL/GenBank/DDBJ whole genome shotgun (WGS) entry which is preliminary data.</text>
</comment>
<reference evidence="3" key="1">
    <citation type="submission" date="2020-10" db="EMBL/GenBank/DDBJ databases">
        <authorList>
            <person name="Gilroy R."/>
        </authorList>
    </citation>
    <scope>NUCLEOTIDE SEQUENCE</scope>
    <source>
        <strain evidence="3">CHK195-26880</strain>
    </source>
</reference>
<feature type="coiled-coil region" evidence="1">
    <location>
        <begin position="1"/>
        <end position="28"/>
    </location>
</feature>
<name>A0A9D1G959_9FIRM</name>
<keyword evidence="1" id="KW-0175">Coiled coil</keyword>
<evidence type="ECO:0000313" key="4">
    <source>
        <dbReference type="Proteomes" id="UP000886833"/>
    </source>
</evidence>
<evidence type="ECO:0000256" key="2">
    <source>
        <dbReference type="SAM" id="Phobius"/>
    </source>
</evidence>
<organism evidence="3 4">
    <name type="scientific">Candidatus Onthousia faecipullorum</name>
    <dbReference type="NCBI Taxonomy" id="2840887"/>
    <lineage>
        <taxon>Bacteria</taxon>
        <taxon>Bacillati</taxon>
        <taxon>Bacillota</taxon>
        <taxon>Bacilli</taxon>
        <taxon>Candidatus Onthousia</taxon>
    </lineage>
</organism>
<keyword evidence="2" id="KW-0472">Membrane</keyword>
<feature type="transmembrane region" description="Helical" evidence="2">
    <location>
        <begin position="34"/>
        <end position="58"/>
    </location>
</feature>